<dbReference type="InterPro" id="IPR024788">
    <property type="entry name" value="Malectin-like_Carb-bd_dom"/>
</dbReference>
<keyword evidence="9 12" id="KW-1133">Transmembrane helix</keyword>
<evidence type="ECO:0000313" key="15">
    <source>
        <dbReference type="Proteomes" id="UP000327085"/>
    </source>
</evidence>
<evidence type="ECO:0000256" key="10">
    <source>
        <dbReference type="ARBA" id="ARBA00023136"/>
    </source>
</evidence>
<organism evidence="14 15">
    <name type="scientific">Prunus dulcis</name>
    <name type="common">Almond</name>
    <name type="synonym">Amygdalus dulcis</name>
    <dbReference type="NCBI Taxonomy" id="3755"/>
    <lineage>
        <taxon>Eukaryota</taxon>
        <taxon>Viridiplantae</taxon>
        <taxon>Streptophyta</taxon>
        <taxon>Embryophyta</taxon>
        <taxon>Tracheophyta</taxon>
        <taxon>Spermatophyta</taxon>
        <taxon>Magnoliopsida</taxon>
        <taxon>eudicotyledons</taxon>
        <taxon>Gunneridae</taxon>
        <taxon>Pentapetalae</taxon>
        <taxon>rosids</taxon>
        <taxon>fabids</taxon>
        <taxon>Rosales</taxon>
        <taxon>Rosaceae</taxon>
        <taxon>Amygdaloideae</taxon>
        <taxon>Amygdaleae</taxon>
        <taxon>Prunus</taxon>
    </lineage>
</organism>
<reference evidence="15" key="1">
    <citation type="journal article" date="2020" name="Plant J.">
        <title>Transposons played a major role in the diversification between the closely related almond and peach genomes: results from the almond genome sequence.</title>
        <authorList>
            <person name="Alioto T."/>
            <person name="Alexiou K.G."/>
            <person name="Bardil A."/>
            <person name="Barteri F."/>
            <person name="Castanera R."/>
            <person name="Cruz F."/>
            <person name="Dhingra A."/>
            <person name="Duval H."/>
            <person name="Fernandez I Marti A."/>
            <person name="Frias L."/>
            <person name="Galan B."/>
            <person name="Garcia J.L."/>
            <person name="Howad W."/>
            <person name="Gomez-Garrido J."/>
            <person name="Gut M."/>
            <person name="Julca I."/>
            <person name="Morata J."/>
            <person name="Puigdomenech P."/>
            <person name="Ribeca P."/>
            <person name="Rubio Cabetas M.J."/>
            <person name="Vlasova A."/>
            <person name="Wirthensohn M."/>
            <person name="Garcia-Mas J."/>
            <person name="Gabaldon T."/>
            <person name="Casacuberta J.M."/>
            <person name="Arus P."/>
        </authorList>
    </citation>
    <scope>NUCLEOTIDE SEQUENCE [LARGE SCALE GENOMIC DNA]</scope>
    <source>
        <strain evidence="15">cv. Texas</strain>
    </source>
</reference>
<evidence type="ECO:0000256" key="5">
    <source>
        <dbReference type="ARBA" id="ARBA00022729"/>
    </source>
</evidence>
<dbReference type="Gene3D" id="1.10.510.10">
    <property type="entry name" value="Transferase(Phosphotransferase) domain 1"/>
    <property type="match status" value="1"/>
</dbReference>
<dbReference type="InterPro" id="IPR000719">
    <property type="entry name" value="Prot_kinase_dom"/>
</dbReference>
<evidence type="ECO:0000256" key="9">
    <source>
        <dbReference type="ARBA" id="ARBA00022989"/>
    </source>
</evidence>
<dbReference type="PANTHER" id="PTHR48006">
    <property type="entry name" value="LEUCINE-RICH REPEAT-CONTAINING PROTEIN DDB_G0281931-RELATED"/>
    <property type="match status" value="1"/>
</dbReference>
<dbReference type="OMA" id="ENDNITW"/>
<dbReference type="Proteomes" id="UP000327085">
    <property type="component" value="Chromosome 3"/>
</dbReference>
<dbReference type="Gramene" id="VVA19172">
    <property type="protein sequence ID" value="VVA19172"/>
    <property type="gene ID" value="Prudul26B011260"/>
</dbReference>
<protein>
    <submittedName>
        <fullName evidence="14">PREDICTED: receptor</fullName>
    </submittedName>
</protein>
<feature type="transmembrane region" description="Helical" evidence="12">
    <location>
        <begin position="162"/>
        <end position="185"/>
    </location>
</feature>
<keyword evidence="8" id="KW-0067">ATP-binding</keyword>
<dbReference type="InterPro" id="IPR051824">
    <property type="entry name" value="LRR_Rcpt-Like_S/T_Kinase"/>
</dbReference>
<keyword evidence="14" id="KW-0675">Receptor</keyword>
<feature type="domain" description="Protein kinase" evidence="13">
    <location>
        <begin position="226"/>
        <end position="362"/>
    </location>
</feature>
<dbReference type="GO" id="GO:0004674">
    <property type="term" value="F:protein serine/threonine kinase activity"/>
    <property type="evidence" value="ECO:0007669"/>
    <property type="project" value="UniProtKB-KW"/>
</dbReference>
<comment type="subcellular location">
    <subcellularLocation>
        <location evidence="1">Membrane</location>
        <topology evidence="1">Single-pass type I membrane protein</topology>
    </subcellularLocation>
</comment>
<name>A0A5E4EUL7_PRUDU</name>
<keyword evidence="7" id="KW-0418">Kinase</keyword>
<dbReference type="SMART" id="SM00220">
    <property type="entry name" value="S_TKc"/>
    <property type="match status" value="1"/>
</dbReference>
<keyword evidence="4 12" id="KW-0812">Transmembrane</keyword>
<evidence type="ECO:0000256" key="4">
    <source>
        <dbReference type="ARBA" id="ARBA00022692"/>
    </source>
</evidence>
<dbReference type="InterPro" id="IPR001245">
    <property type="entry name" value="Ser-Thr/Tyr_kinase_cat_dom"/>
</dbReference>
<evidence type="ECO:0000256" key="12">
    <source>
        <dbReference type="SAM" id="Phobius"/>
    </source>
</evidence>
<dbReference type="PROSITE" id="PS00108">
    <property type="entry name" value="PROTEIN_KINASE_ST"/>
    <property type="match status" value="1"/>
</dbReference>
<dbReference type="InParanoid" id="A0A5E4EUL7"/>
<keyword evidence="3" id="KW-0808">Transferase</keyword>
<keyword evidence="2" id="KW-0723">Serine/threonine-protein kinase</keyword>
<dbReference type="EMBL" id="CABIKO010000034">
    <property type="protein sequence ID" value="VVA19172.1"/>
    <property type="molecule type" value="Genomic_DNA"/>
</dbReference>
<keyword evidence="5" id="KW-0732">Signal</keyword>
<evidence type="ECO:0000259" key="13">
    <source>
        <dbReference type="PROSITE" id="PS50011"/>
    </source>
</evidence>
<dbReference type="GO" id="GO:0005524">
    <property type="term" value="F:ATP binding"/>
    <property type="evidence" value="ECO:0007669"/>
    <property type="project" value="UniProtKB-KW"/>
</dbReference>
<proteinExistence type="predicted"/>
<evidence type="ECO:0000256" key="2">
    <source>
        <dbReference type="ARBA" id="ARBA00022527"/>
    </source>
</evidence>
<evidence type="ECO:0000313" key="14">
    <source>
        <dbReference type="EMBL" id="VVA19172.1"/>
    </source>
</evidence>
<dbReference type="GO" id="GO:0016020">
    <property type="term" value="C:membrane"/>
    <property type="evidence" value="ECO:0007669"/>
    <property type="project" value="UniProtKB-SubCell"/>
</dbReference>
<sequence>MGMNKTINKSYNLTWNFPVDPKFYYLVRLHFCEFESDIVNSRDRNFLIYIANDLAEGGADIIKWSRGNGRPVYRDYFVFVTCPVASESQKKVNLSIALQANPYDFMTKFTDAIFNGLEIFKLNDTSSNLAGHNPSTSLMSTPKKVLPPSPKTTNTESTRTPMLAIIAGVVSTVTIVMFLGLILVFRRQQKLKDSRPSSNETTNSSLPSVLCHYFSLAEIKAATQNFSDICIIRRGGFGNVYKGHIVGGATPVAIKRLKPMSSQGAHEFKTEIEMLSQLRLRHLVSLIGYCADEGEMILVYDFMDHGTLSDHLYQKDNPSLPWEQRLKICIGAARGLQYLHKGAMCTIIHRDVKSTNILLDEK</sequence>
<dbReference type="Gene3D" id="2.60.120.430">
    <property type="entry name" value="Galactose-binding lectin"/>
    <property type="match status" value="1"/>
</dbReference>
<dbReference type="Gene3D" id="3.30.200.20">
    <property type="entry name" value="Phosphorylase Kinase, domain 1"/>
    <property type="match status" value="1"/>
</dbReference>
<dbReference type="AlphaFoldDB" id="A0A5E4EUL7"/>
<evidence type="ECO:0000256" key="6">
    <source>
        <dbReference type="ARBA" id="ARBA00022741"/>
    </source>
</evidence>
<dbReference type="InterPro" id="IPR011009">
    <property type="entry name" value="Kinase-like_dom_sf"/>
</dbReference>
<dbReference type="Pfam" id="PF12819">
    <property type="entry name" value="Malectin_like"/>
    <property type="match status" value="1"/>
</dbReference>
<accession>A0A5E4EUL7</accession>
<gene>
    <name evidence="14" type="ORF">ALMOND_2B011260</name>
</gene>
<evidence type="ECO:0000256" key="3">
    <source>
        <dbReference type="ARBA" id="ARBA00022679"/>
    </source>
</evidence>
<evidence type="ECO:0000256" key="8">
    <source>
        <dbReference type="ARBA" id="ARBA00022840"/>
    </source>
</evidence>
<evidence type="ECO:0000256" key="7">
    <source>
        <dbReference type="ARBA" id="ARBA00022777"/>
    </source>
</evidence>
<keyword evidence="6" id="KW-0547">Nucleotide-binding</keyword>
<evidence type="ECO:0000256" key="11">
    <source>
        <dbReference type="SAM" id="MobiDB-lite"/>
    </source>
</evidence>
<dbReference type="SUPFAM" id="SSF56112">
    <property type="entry name" value="Protein kinase-like (PK-like)"/>
    <property type="match status" value="1"/>
</dbReference>
<dbReference type="PROSITE" id="PS50011">
    <property type="entry name" value="PROTEIN_KINASE_DOM"/>
    <property type="match status" value="1"/>
</dbReference>
<evidence type="ECO:0000256" key="1">
    <source>
        <dbReference type="ARBA" id="ARBA00004479"/>
    </source>
</evidence>
<feature type="compositionally biased region" description="Polar residues" evidence="11">
    <location>
        <begin position="131"/>
        <end position="140"/>
    </location>
</feature>
<keyword evidence="10 12" id="KW-0472">Membrane</keyword>
<dbReference type="Pfam" id="PF07714">
    <property type="entry name" value="PK_Tyr_Ser-Thr"/>
    <property type="match status" value="1"/>
</dbReference>
<dbReference type="FunFam" id="3.30.200.20:FF:000039">
    <property type="entry name" value="receptor-like protein kinase FERONIA"/>
    <property type="match status" value="1"/>
</dbReference>
<feature type="region of interest" description="Disordered" evidence="11">
    <location>
        <begin position="131"/>
        <end position="156"/>
    </location>
</feature>
<dbReference type="PANTHER" id="PTHR48006:SF100">
    <property type="entry name" value="LRR RECEPTOR-LIKE SERINE_THREONINE-KINASE-RELATED"/>
    <property type="match status" value="1"/>
</dbReference>
<dbReference type="InterPro" id="IPR008271">
    <property type="entry name" value="Ser/Thr_kinase_AS"/>
</dbReference>